<name>A0A8H7BY30_9FUNG</name>
<dbReference type="EMBL" id="JABAYA010000003">
    <property type="protein sequence ID" value="KAF7732368.1"/>
    <property type="molecule type" value="Genomic_DNA"/>
</dbReference>
<dbReference type="Proteomes" id="UP000605846">
    <property type="component" value="Unassembled WGS sequence"/>
</dbReference>
<gene>
    <name evidence="1" type="ORF">EC973_005264</name>
</gene>
<evidence type="ECO:0000313" key="1">
    <source>
        <dbReference type="EMBL" id="KAF7732368.1"/>
    </source>
</evidence>
<protein>
    <submittedName>
        <fullName evidence="1">Uncharacterized protein</fullName>
    </submittedName>
</protein>
<reference evidence="1" key="1">
    <citation type="submission" date="2020-01" db="EMBL/GenBank/DDBJ databases">
        <title>Genome Sequencing of Three Apophysomyces-Like Fungal Strains Confirms a Novel Fungal Genus in the Mucoromycota with divergent Burkholderia-like Endosymbiotic Bacteria.</title>
        <authorList>
            <person name="Stajich J.E."/>
            <person name="Macias A.M."/>
            <person name="Carter-House D."/>
            <person name="Lovett B."/>
            <person name="Kasson L.R."/>
            <person name="Berry K."/>
            <person name="Grigoriev I."/>
            <person name="Chang Y."/>
            <person name="Spatafora J."/>
            <person name="Kasson M.T."/>
        </authorList>
    </citation>
    <scope>NUCLEOTIDE SEQUENCE</scope>
    <source>
        <strain evidence="1">NRRL A-21654</strain>
    </source>
</reference>
<proteinExistence type="predicted"/>
<keyword evidence="2" id="KW-1185">Reference proteome</keyword>
<sequence length="787" mass="89305">MALRKSLQELLNVVPQELDTYHYTCGLHLDGHEAKECAFTFNNNKDNHSSNPVISELKQLHSSHSQLTEYSREICCRINEVEKRASLPEGFGDKVEGTFEFHTAAAVSCSVQRPRKIVTEALVMETNDERYDALQRVFGKFGYYYPLRFTFGGRTIFPVESAPVEHGNYLHITGGDAWMLFSHDMQDWKETIKTKPAVIGLADLQPIYTLLDEQQQNQVKEVYESVALHDDYYICYGQPISIHAMNENYSASENGRLDLSQPDTTALINQKHTLSLYSTWSKSESDTDRDVFRRVKYGDIVYVKVAQLHNCISPMGETGEFVSIPNLIPGTGVENLQRGKIPVKVHKKSSDHVQQWMILPQGQCPGVDRTYLRGYVRNGDLIKLQTTYSINGAKQDAYLVMGTRIDFTSCDPPVFSKSEGSRAVVASITVKCSPSDEDSSLAWKITSSMIRPVYPSLVDVASLISGHWNRGIMKDGTLSIEDPIAIEGTKENDTTSVKDYISQHLERTQDLSLRQVDKIAISRNNVHNYQLFDDEFQRKYKLFNEVHQPSSKGGLSKKLMILYVVLWKLRLDKDTKASQKFEEEIAVALQSSEECTTKDKLTKAFYRFGHFSPSELLLGGRISVECNDASIKDCFSRQHHFKCSTEETIQKFKIALKQKKIYEAVGGDVSLLESKLSLEQWIQSIEYNPKIVQFGRIRPTYELLEEKQRNAISEENIAEIFSIPGLTKQSVQDPVKKLQKIYSELKAAVADPECTRTVAKRCEISNRPPKRIIDSTDTSDAMRKLNV</sequence>
<organism evidence="1 2">
    <name type="scientific">Apophysomyces ossiformis</name>
    <dbReference type="NCBI Taxonomy" id="679940"/>
    <lineage>
        <taxon>Eukaryota</taxon>
        <taxon>Fungi</taxon>
        <taxon>Fungi incertae sedis</taxon>
        <taxon>Mucoromycota</taxon>
        <taxon>Mucoromycotina</taxon>
        <taxon>Mucoromycetes</taxon>
        <taxon>Mucorales</taxon>
        <taxon>Mucorineae</taxon>
        <taxon>Mucoraceae</taxon>
        <taxon>Apophysomyces</taxon>
    </lineage>
</organism>
<dbReference type="OrthoDB" id="2338404at2759"/>
<evidence type="ECO:0000313" key="2">
    <source>
        <dbReference type="Proteomes" id="UP000605846"/>
    </source>
</evidence>
<dbReference type="AlphaFoldDB" id="A0A8H7BY30"/>
<comment type="caution">
    <text evidence="1">The sequence shown here is derived from an EMBL/GenBank/DDBJ whole genome shotgun (WGS) entry which is preliminary data.</text>
</comment>
<accession>A0A8H7BY30</accession>